<dbReference type="Pfam" id="PF00366">
    <property type="entry name" value="Ribosomal_S17"/>
    <property type="match status" value="1"/>
</dbReference>
<evidence type="ECO:0000256" key="2">
    <source>
        <dbReference type="ARBA" id="ARBA00022730"/>
    </source>
</evidence>
<dbReference type="InterPro" id="IPR000266">
    <property type="entry name" value="Ribosomal_uS17"/>
</dbReference>
<dbReference type="HAMAP" id="MF_01345_B">
    <property type="entry name" value="Ribosomal_uS17_B"/>
    <property type="match status" value="1"/>
</dbReference>
<sequence>MNDQVKQSLKRTLIGKVVSDKMDKTVTVLVERRVKHPLYGKIVVKSNKYHAHDENNTAKEGDTVEIQEGRPISKTKAWSVTRVVQTAQIV</sequence>
<organism evidence="8 9">
    <name type="scientific">Noviherbaspirillum denitrificans</name>
    <dbReference type="NCBI Taxonomy" id="1968433"/>
    <lineage>
        <taxon>Bacteria</taxon>
        <taxon>Pseudomonadati</taxon>
        <taxon>Pseudomonadota</taxon>
        <taxon>Betaproteobacteria</taxon>
        <taxon>Burkholderiales</taxon>
        <taxon>Oxalobacteraceae</taxon>
        <taxon>Noviherbaspirillum</taxon>
    </lineage>
</organism>
<comment type="caution">
    <text evidence="8">The sequence shown here is derived from an EMBL/GenBank/DDBJ whole genome shotgun (WGS) entry which is preliminary data.</text>
</comment>
<dbReference type="Proteomes" id="UP000197535">
    <property type="component" value="Unassembled WGS sequence"/>
</dbReference>
<reference evidence="8 9" key="1">
    <citation type="submission" date="2016-02" db="EMBL/GenBank/DDBJ databases">
        <authorList>
            <person name="Wen L."/>
            <person name="He K."/>
            <person name="Yang H."/>
        </authorList>
    </citation>
    <scope>NUCLEOTIDE SEQUENCE [LARGE SCALE GENOMIC DNA]</scope>
    <source>
        <strain evidence="8 9">TSA40</strain>
    </source>
</reference>
<dbReference type="SUPFAM" id="SSF50249">
    <property type="entry name" value="Nucleic acid-binding proteins"/>
    <property type="match status" value="1"/>
</dbReference>
<dbReference type="EMBL" id="LSTO01000021">
    <property type="protein sequence ID" value="OWW18144.1"/>
    <property type="molecule type" value="Genomic_DNA"/>
</dbReference>
<dbReference type="GO" id="GO:0019843">
    <property type="term" value="F:rRNA binding"/>
    <property type="evidence" value="ECO:0007669"/>
    <property type="project" value="UniProtKB-UniRule"/>
</dbReference>
<keyword evidence="2 6" id="KW-0699">rRNA-binding</keyword>
<evidence type="ECO:0000256" key="1">
    <source>
        <dbReference type="ARBA" id="ARBA00010254"/>
    </source>
</evidence>
<evidence type="ECO:0000313" key="8">
    <source>
        <dbReference type="EMBL" id="OWW18144.1"/>
    </source>
</evidence>
<keyword evidence="9" id="KW-1185">Reference proteome</keyword>
<dbReference type="InterPro" id="IPR012340">
    <property type="entry name" value="NA-bd_OB-fold"/>
</dbReference>
<name>A0A254T642_9BURK</name>
<dbReference type="CDD" id="cd00364">
    <property type="entry name" value="Ribosomal_uS17"/>
    <property type="match status" value="1"/>
</dbReference>
<dbReference type="PANTHER" id="PTHR10744:SF1">
    <property type="entry name" value="SMALL RIBOSOMAL SUBUNIT PROTEIN US17M"/>
    <property type="match status" value="1"/>
</dbReference>
<keyword evidence="4 6" id="KW-0689">Ribosomal protein</keyword>
<accession>A0A254T642</accession>
<dbReference type="NCBIfam" id="NF004123">
    <property type="entry name" value="PRK05610.1"/>
    <property type="match status" value="1"/>
</dbReference>
<comment type="function">
    <text evidence="6">One of the primary rRNA binding proteins, it binds specifically to the 5'-end of 16S ribosomal RNA.</text>
</comment>
<evidence type="ECO:0000256" key="4">
    <source>
        <dbReference type="ARBA" id="ARBA00022980"/>
    </source>
</evidence>
<keyword evidence="3 6" id="KW-0694">RNA-binding</keyword>
<dbReference type="AlphaFoldDB" id="A0A254T642"/>
<dbReference type="PANTHER" id="PTHR10744">
    <property type="entry name" value="40S RIBOSOMAL PROTEIN S11 FAMILY MEMBER"/>
    <property type="match status" value="1"/>
</dbReference>
<dbReference type="InterPro" id="IPR019979">
    <property type="entry name" value="Ribosomal_uS17_CS"/>
</dbReference>
<evidence type="ECO:0000313" key="9">
    <source>
        <dbReference type="Proteomes" id="UP000197535"/>
    </source>
</evidence>
<evidence type="ECO:0000256" key="3">
    <source>
        <dbReference type="ARBA" id="ARBA00022884"/>
    </source>
</evidence>
<keyword evidence="5 6" id="KW-0687">Ribonucleoprotein</keyword>
<dbReference type="GO" id="GO:0006412">
    <property type="term" value="P:translation"/>
    <property type="evidence" value="ECO:0007669"/>
    <property type="project" value="UniProtKB-UniRule"/>
</dbReference>
<dbReference type="GO" id="GO:0022627">
    <property type="term" value="C:cytosolic small ribosomal subunit"/>
    <property type="evidence" value="ECO:0007669"/>
    <property type="project" value="UniProtKB-UniRule"/>
</dbReference>
<dbReference type="InterPro" id="IPR019984">
    <property type="entry name" value="Ribosomal_uS17_bact/chlr"/>
</dbReference>
<evidence type="ECO:0000256" key="6">
    <source>
        <dbReference type="HAMAP-Rule" id="MF_01345"/>
    </source>
</evidence>
<dbReference type="Gene3D" id="2.40.50.140">
    <property type="entry name" value="Nucleic acid-binding proteins"/>
    <property type="match status" value="1"/>
</dbReference>
<dbReference type="GO" id="GO:0003735">
    <property type="term" value="F:structural constituent of ribosome"/>
    <property type="evidence" value="ECO:0007669"/>
    <property type="project" value="UniProtKB-UniRule"/>
</dbReference>
<dbReference type="OrthoDB" id="9811714at2"/>
<protein>
    <recommendedName>
        <fullName evidence="6">Small ribosomal subunit protein uS17</fullName>
    </recommendedName>
</protein>
<dbReference type="PRINTS" id="PR00973">
    <property type="entry name" value="RIBOSOMALS17"/>
</dbReference>
<proteinExistence type="inferred from homology"/>
<comment type="similarity">
    <text evidence="1 6 7">Belongs to the universal ribosomal protein uS17 family.</text>
</comment>
<comment type="subunit">
    <text evidence="6">Part of the 30S ribosomal subunit.</text>
</comment>
<dbReference type="NCBIfam" id="TIGR03635">
    <property type="entry name" value="uS17_bact"/>
    <property type="match status" value="1"/>
</dbReference>
<gene>
    <name evidence="6" type="primary">rpsQ</name>
    <name evidence="8" type="ORF">AYR66_01425</name>
</gene>
<evidence type="ECO:0000256" key="5">
    <source>
        <dbReference type="ARBA" id="ARBA00023274"/>
    </source>
</evidence>
<dbReference type="PROSITE" id="PS00056">
    <property type="entry name" value="RIBOSOMAL_S17"/>
    <property type="match status" value="1"/>
</dbReference>
<dbReference type="RefSeq" id="WP_088710705.1">
    <property type="nucleotide sequence ID" value="NZ_LSTO01000021.1"/>
</dbReference>
<evidence type="ECO:0000256" key="7">
    <source>
        <dbReference type="RuleBase" id="RU003872"/>
    </source>
</evidence>